<sequence length="797" mass="93584">MTTKSQITLERTDFFHFITSKIRVNRKNTIITEKMKAHQTSPLLYEAHISSTTKLQHKRSNIIIINTPLINTQVDVQNCFMLFIAKSLRNLLPDIEIVKFKQTCLNIISNLDNPCEGHFGLAKIYCYEGKYTLALQQLKLVLATDPNDISYLIWLIVIKSLCLKTKKQAYKIKSLCYRILMAKIQKIEVYWALMKIAMSELLEVGKEIDKLLLEVGKEIDKPEFYASKILKMDKYYGYLAWTQLFDEKKAEKILKVLIEIWPNKPEAFIMMWNFYYYFTKDYEKSLRVIEKAYLSIKEMKDYEVLISLNYARSLHKVKNIRQAIELLQVEYTRRSVYIIYLYHYARLCIKSGDDIFLGSAIGSLKECLNICSENRHGHIYYWLAKAYLRLYERILAFKSIKKALIHFSKDIESKLEDPTLEKRTYTKVEELKNLLGTCYINIEVFNRIKYILKNFQSDMIEEFSTLVKIVKECDKLYGEMLESQALWKFDYKDDALKALYNSFKTTRVQMKSFFLMVKLLRQESDYASIKKICEKMINKCRSPSIPVQVWLEVHMIFAKSLIKLNNINKAILIYKCLAQVQPAPYIPDLLYTRILQQANTVEDLINTPQVVGKYKDIRTHEDLKFQRIQLLCSKRNLSSLIIGEGEDDIQKSRFVLNEDNQFLGSRTPEPLPKARFSRTPIGDNANPGFSVSIHYLFLYKIGKISAKYKIGIDDGLLAMHDFLILHHYWMKEGIETDEKIKVKAIYWMGVLYHHNEQYQQASQTFQECLCMLFQLGLTEMSEKVQMALKEYRVLGCN</sequence>
<keyword evidence="2" id="KW-1185">Reference proteome</keyword>
<dbReference type="SUPFAM" id="SSF48452">
    <property type="entry name" value="TPR-like"/>
    <property type="match status" value="2"/>
</dbReference>
<reference evidence="1 2" key="1">
    <citation type="submission" date="2016-11" db="EMBL/GenBank/DDBJ databases">
        <title>The macronuclear genome of Stentor coeruleus: a giant cell with tiny introns.</title>
        <authorList>
            <person name="Slabodnick M."/>
            <person name="Ruby J.G."/>
            <person name="Reiff S.B."/>
            <person name="Swart E.C."/>
            <person name="Gosai S."/>
            <person name="Prabakaran S."/>
            <person name="Witkowska E."/>
            <person name="Larue G.E."/>
            <person name="Fisher S."/>
            <person name="Freeman R.M."/>
            <person name="Gunawardena J."/>
            <person name="Chu W."/>
            <person name="Stover N.A."/>
            <person name="Gregory B.D."/>
            <person name="Nowacki M."/>
            <person name="Derisi J."/>
            <person name="Roy S.W."/>
            <person name="Marshall W.F."/>
            <person name="Sood P."/>
        </authorList>
    </citation>
    <scope>NUCLEOTIDE SEQUENCE [LARGE SCALE GENOMIC DNA]</scope>
    <source>
        <strain evidence="1">WM001</strain>
    </source>
</reference>
<evidence type="ECO:0000313" key="1">
    <source>
        <dbReference type="EMBL" id="OMJ84168.1"/>
    </source>
</evidence>
<dbReference type="OrthoDB" id="327092at2759"/>
<accession>A0A1R2C566</accession>
<dbReference type="EMBL" id="MPUH01000278">
    <property type="protein sequence ID" value="OMJ84168.1"/>
    <property type="molecule type" value="Genomic_DNA"/>
</dbReference>
<proteinExistence type="predicted"/>
<protein>
    <submittedName>
        <fullName evidence="1">Uncharacterized protein</fullName>
    </submittedName>
</protein>
<dbReference type="InterPro" id="IPR011990">
    <property type="entry name" value="TPR-like_helical_dom_sf"/>
</dbReference>
<comment type="caution">
    <text evidence="1">The sequence shown here is derived from an EMBL/GenBank/DDBJ whole genome shotgun (WGS) entry which is preliminary data.</text>
</comment>
<dbReference type="Proteomes" id="UP000187209">
    <property type="component" value="Unassembled WGS sequence"/>
</dbReference>
<dbReference type="Gene3D" id="1.25.40.10">
    <property type="entry name" value="Tetratricopeptide repeat domain"/>
    <property type="match status" value="2"/>
</dbReference>
<dbReference type="InterPro" id="IPR019734">
    <property type="entry name" value="TPR_rpt"/>
</dbReference>
<gene>
    <name evidence="1" type="ORF">SteCoe_14794</name>
</gene>
<dbReference type="AlphaFoldDB" id="A0A1R2C566"/>
<name>A0A1R2C566_9CILI</name>
<organism evidence="1 2">
    <name type="scientific">Stentor coeruleus</name>
    <dbReference type="NCBI Taxonomy" id="5963"/>
    <lineage>
        <taxon>Eukaryota</taxon>
        <taxon>Sar</taxon>
        <taxon>Alveolata</taxon>
        <taxon>Ciliophora</taxon>
        <taxon>Postciliodesmatophora</taxon>
        <taxon>Heterotrichea</taxon>
        <taxon>Heterotrichida</taxon>
        <taxon>Stentoridae</taxon>
        <taxon>Stentor</taxon>
    </lineage>
</organism>
<dbReference type="SMART" id="SM00028">
    <property type="entry name" value="TPR"/>
    <property type="match status" value="4"/>
</dbReference>
<evidence type="ECO:0000313" key="2">
    <source>
        <dbReference type="Proteomes" id="UP000187209"/>
    </source>
</evidence>